<dbReference type="PRINTS" id="PR00033">
    <property type="entry name" value="HTHASNC"/>
</dbReference>
<dbReference type="EMBL" id="CP104003">
    <property type="protein sequence ID" value="UWM54976.1"/>
    <property type="molecule type" value="Genomic_DNA"/>
</dbReference>
<feature type="region of interest" description="Disordered" evidence="4">
    <location>
        <begin position="147"/>
        <end position="168"/>
    </location>
</feature>
<name>A0A9E7U8L9_9EURY</name>
<gene>
    <name evidence="6" type="ORF">N0B31_01550</name>
</gene>
<dbReference type="SUPFAM" id="SSF46785">
    <property type="entry name" value="Winged helix' DNA-binding domain"/>
    <property type="match status" value="1"/>
</dbReference>
<evidence type="ECO:0000256" key="3">
    <source>
        <dbReference type="ARBA" id="ARBA00023163"/>
    </source>
</evidence>
<protein>
    <submittedName>
        <fullName evidence="6">Lrp/AsnC family transcriptional regulator</fullName>
    </submittedName>
</protein>
<organism evidence="6 7">
    <name type="scientific">Salinirubellus salinus</name>
    <dbReference type="NCBI Taxonomy" id="1364945"/>
    <lineage>
        <taxon>Archaea</taxon>
        <taxon>Methanobacteriati</taxon>
        <taxon>Methanobacteriota</taxon>
        <taxon>Stenosarchaea group</taxon>
        <taxon>Halobacteria</taxon>
        <taxon>Halobacteriales</taxon>
        <taxon>Natronomonadaceae</taxon>
        <taxon>Salinirubellus</taxon>
    </lineage>
</organism>
<dbReference type="AlphaFoldDB" id="A0A9E7U8L9"/>
<dbReference type="Pfam" id="PF13412">
    <property type="entry name" value="HTH_24"/>
    <property type="match status" value="1"/>
</dbReference>
<accession>A0A9E7U8L9</accession>
<dbReference type="GO" id="GO:0043565">
    <property type="term" value="F:sequence-specific DNA binding"/>
    <property type="evidence" value="ECO:0007669"/>
    <property type="project" value="InterPro"/>
</dbReference>
<evidence type="ECO:0000259" key="5">
    <source>
        <dbReference type="PROSITE" id="PS50956"/>
    </source>
</evidence>
<keyword evidence="3" id="KW-0804">Transcription</keyword>
<evidence type="ECO:0000313" key="6">
    <source>
        <dbReference type="EMBL" id="UWM54976.1"/>
    </source>
</evidence>
<evidence type="ECO:0000256" key="2">
    <source>
        <dbReference type="ARBA" id="ARBA00023125"/>
    </source>
</evidence>
<dbReference type="InterPro" id="IPR019888">
    <property type="entry name" value="Tscrpt_reg_AsnC-like"/>
</dbReference>
<dbReference type="RefSeq" id="WP_260594028.1">
    <property type="nucleotide sequence ID" value="NZ_CP104003.1"/>
</dbReference>
<keyword evidence="1" id="KW-0805">Transcription regulation</keyword>
<keyword evidence="7" id="KW-1185">Reference proteome</keyword>
<dbReference type="PANTHER" id="PTHR30154">
    <property type="entry name" value="LEUCINE-RESPONSIVE REGULATORY PROTEIN"/>
    <property type="match status" value="1"/>
</dbReference>
<dbReference type="InterPro" id="IPR000485">
    <property type="entry name" value="AsnC-type_HTH_dom"/>
</dbReference>
<dbReference type="InterPro" id="IPR011991">
    <property type="entry name" value="ArsR-like_HTH"/>
</dbReference>
<dbReference type="Proteomes" id="UP001057580">
    <property type="component" value="Chromosome"/>
</dbReference>
<dbReference type="InterPro" id="IPR036390">
    <property type="entry name" value="WH_DNA-bd_sf"/>
</dbReference>
<dbReference type="InterPro" id="IPR036388">
    <property type="entry name" value="WH-like_DNA-bd_sf"/>
</dbReference>
<dbReference type="KEGG" id="ssai:N0B31_01550"/>
<feature type="compositionally biased region" description="Basic and acidic residues" evidence="4">
    <location>
        <begin position="158"/>
        <end position="168"/>
    </location>
</feature>
<reference evidence="6" key="1">
    <citation type="submission" date="2022-09" db="EMBL/GenBank/DDBJ databases">
        <title>Diverse halophilic archaea isolated from saline environments.</title>
        <authorList>
            <person name="Cui H.-L."/>
        </authorList>
    </citation>
    <scope>NUCLEOTIDE SEQUENCE</scope>
    <source>
        <strain evidence="6">ZS-35-S2</strain>
    </source>
</reference>
<dbReference type="GO" id="GO:0043200">
    <property type="term" value="P:response to amino acid"/>
    <property type="evidence" value="ECO:0007669"/>
    <property type="project" value="TreeGrafter"/>
</dbReference>
<dbReference type="GO" id="GO:0005829">
    <property type="term" value="C:cytosol"/>
    <property type="evidence" value="ECO:0007669"/>
    <property type="project" value="TreeGrafter"/>
</dbReference>
<evidence type="ECO:0000256" key="4">
    <source>
        <dbReference type="SAM" id="MobiDB-lite"/>
    </source>
</evidence>
<sequence length="168" mass="18584">MTLKGLDDLDRHILFTLQRDARHASSKEIAERRDVSASTVRKRIARLEEKGIISGYRAEVDYGRAGYQLRVQIVCSAPVTERERQADRALEVAGVVSIREIAAGANNLLVSVVAEDDDDLTRIARELTELGLDVSDEQLIRGEQFNPFAGFGGDGTAESEREKRADAQ</sequence>
<evidence type="ECO:0000256" key="1">
    <source>
        <dbReference type="ARBA" id="ARBA00023015"/>
    </source>
</evidence>
<proteinExistence type="predicted"/>
<dbReference type="CDD" id="cd00090">
    <property type="entry name" value="HTH_ARSR"/>
    <property type="match status" value="1"/>
</dbReference>
<dbReference type="SMART" id="SM00344">
    <property type="entry name" value="HTH_ASNC"/>
    <property type="match status" value="1"/>
</dbReference>
<dbReference type="Gene3D" id="1.10.10.10">
    <property type="entry name" value="Winged helix-like DNA-binding domain superfamily/Winged helix DNA-binding domain"/>
    <property type="match status" value="1"/>
</dbReference>
<dbReference type="GeneID" id="74941066"/>
<dbReference type="PANTHER" id="PTHR30154:SF34">
    <property type="entry name" value="TRANSCRIPTIONAL REGULATOR AZLB"/>
    <property type="match status" value="1"/>
</dbReference>
<keyword evidence="2" id="KW-0238">DNA-binding</keyword>
<feature type="domain" description="HTH asnC-type" evidence="5">
    <location>
        <begin position="6"/>
        <end position="68"/>
    </location>
</feature>
<dbReference type="PROSITE" id="PS50956">
    <property type="entry name" value="HTH_ASNC_2"/>
    <property type="match status" value="1"/>
</dbReference>
<evidence type="ECO:0000313" key="7">
    <source>
        <dbReference type="Proteomes" id="UP001057580"/>
    </source>
</evidence>